<evidence type="ECO:0000256" key="1">
    <source>
        <dbReference type="ARBA" id="ARBA00022793"/>
    </source>
</evidence>
<dbReference type="Proteomes" id="UP001437256">
    <property type="component" value="Unassembled WGS sequence"/>
</dbReference>
<comment type="caution">
    <text evidence="3">The sequence shown here is derived from an EMBL/GenBank/DDBJ whole genome shotgun (WGS) entry which is preliminary data.</text>
</comment>
<dbReference type="Pfam" id="PF02666">
    <property type="entry name" value="PS_Dcarbxylase"/>
    <property type="match status" value="1"/>
</dbReference>
<name>A0ABR2ZII1_9AGAR</name>
<keyword evidence="2" id="KW-0456">Lyase</keyword>
<gene>
    <name evidence="3" type="ORF">AAF712_012663</name>
</gene>
<evidence type="ECO:0008006" key="5">
    <source>
        <dbReference type="Google" id="ProtNLM"/>
    </source>
</evidence>
<evidence type="ECO:0000256" key="2">
    <source>
        <dbReference type="ARBA" id="ARBA00023239"/>
    </source>
</evidence>
<keyword evidence="4" id="KW-1185">Reference proteome</keyword>
<evidence type="ECO:0000313" key="4">
    <source>
        <dbReference type="Proteomes" id="UP001437256"/>
    </source>
</evidence>
<accession>A0ABR2ZII1</accession>
<dbReference type="EMBL" id="JBBXMP010000171">
    <property type="protein sequence ID" value="KAL0060543.1"/>
    <property type="molecule type" value="Genomic_DNA"/>
</dbReference>
<dbReference type="InterPro" id="IPR003817">
    <property type="entry name" value="PS_Dcarbxylase"/>
</dbReference>
<reference evidence="3 4" key="1">
    <citation type="submission" date="2024-05" db="EMBL/GenBank/DDBJ databases">
        <title>A draft genome resource for the thread blight pathogen Marasmius tenuissimus strain MS-2.</title>
        <authorList>
            <person name="Yulfo-Soto G.E."/>
            <person name="Baruah I.K."/>
            <person name="Amoako-Attah I."/>
            <person name="Bukari Y."/>
            <person name="Meinhardt L.W."/>
            <person name="Bailey B.A."/>
            <person name="Cohen S.P."/>
        </authorList>
    </citation>
    <scope>NUCLEOTIDE SEQUENCE [LARGE SCALE GENOMIC DNA]</scope>
    <source>
        <strain evidence="3 4">MS-2</strain>
    </source>
</reference>
<protein>
    <recommendedName>
        <fullName evidence="5">Phosphatidylserine decarboxylase</fullName>
    </recommendedName>
</protein>
<organism evidence="3 4">
    <name type="scientific">Marasmius tenuissimus</name>
    <dbReference type="NCBI Taxonomy" id="585030"/>
    <lineage>
        <taxon>Eukaryota</taxon>
        <taxon>Fungi</taxon>
        <taxon>Dikarya</taxon>
        <taxon>Basidiomycota</taxon>
        <taxon>Agaricomycotina</taxon>
        <taxon>Agaricomycetes</taxon>
        <taxon>Agaricomycetidae</taxon>
        <taxon>Agaricales</taxon>
        <taxon>Marasmiineae</taxon>
        <taxon>Marasmiaceae</taxon>
        <taxon>Marasmius</taxon>
    </lineage>
</organism>
<sequence>MCSIAIGMTEISFCEAIVYEGQKVKRGDELGMFHFGGSSSALVFRKDAGVQVDGEFKVPEAALKINAPIASVPLSSSSV</sequence>
<evidence type="ECO:0000313" key="3">
    <source>
        <dbReference type="EMBL" id="KAL0060543.1"/>
    </source>
</evidence>
<proteinExistence type="predicted"/>
<keyword evidence="1" id="KW-0210">Decarboxylase</keyword>